<reference evidence="1 2" key="1">
    <citation type="submission" date="2018-06" db="EMBL/GenBank/DDBJ databases">
        <title>Complete Genome Sequence of Desulfobacter hydrogenophilus (DSM3380).</title>
        <authorList>
            <person name="Marietou A."/>
            <person name="Schreiber L."/>
            <person name="Marshall I."/>
            <person name="Jorgensen B."/>
        </authorList>
    </citation>
    <scope>NUCLEOTIDE SEQUENCE [LARGE SCALE GENOMIC DNA]</scope>
    <source>
        <strain evidence="1 2">DSM 3380</strain>
    </source>
</reference>
<proteinExistence type="predicted"/>
<organism evidence="1 2">
    <name type="scientific">Desulfobacter hydrogenophilus</name>
    <dbReference type="NCBI Taxonomy" id="2291"/>
    <lineage>
        <taxon>Bacteria</taxon>
        <taxon>Pseudomonadati</taxon>
        <taxon>Thermodesulfobacteriota</taxon>
        <taxon>Desulfobacteria</taxon>
        <taxon>Desulfobacterales</taxon>
        <taxon>Desulfobacteraceae</taxon>
        <taxon>Desulfobacter</taxon>
    </lineage>
</organism>
<name>A0A328FJV5_9BACT</name>
<accession>A0A328FJV5</accession>
<dbReference type="AlphaFoldDB" id="A0A328FJV5"/>
<dbReference type="Proteomes" id="UP000248798">
    <property type="component" value="Unassembled WGS sequence"/>
</dbReference>
<protein>
    <submittedName>
        <fullName evidence="1">Uncharacterized protein</fullName>
    </submittedName>
</protein>
<sequence>MFNPGLVNLDCFVDLGLLFEDLFSQVRDLGILKFCLGLSRCDNRIILPGDLCGTVGIGLDQAGEKLS</sequence>
<comment type="caution">
    <text evidence="1">The sequence shown here is derived from an EMBL/GenBank/DDBJ whole genome shotgun (WGS) entry which is preliminary data.</text>
</comment>
<evidence type="ECO:0000313" key="2">
    <source>
        <dbReference type="Proteomes" id="UP000248798"/>
    </source>
</evidence>
<dbReference type="EMBL" id="QLNI01000006">
    <property type="protein sequence ID" value="RAM03267.1"/>
    <property type="molecule type" value="Genomic_DNA"/>
</dbReference>
<evidence type="ECO:0000313" key="1">
    <source>
        <dbReference type="EMBL" id="RAM03267.1"/>
    </source>
</evidence>
<gene>
    <name evidence="1" type="ORF">DO021_04070</name>
</gene>